<dbReference type="Proteomes" id="UP001148299">
    <property type="component" value="Unassembled WGS sequence"/>
</dbReference>
<protein>
    <recommendedName>
        <fullName evidence="2">Grh/CP2 DB domain-containing protein</fullName>
    </recommendedName>
</protein>
<dbReference type="AlphaFoldDB" id="A0A9W9V2R0"/>
<reference evidence="3" key="2">
    <citation type="journal article" date="2023" name="IMA Fungus">
        <title>Comparative genomic study of the Penicillium genus elucidates a diverse pangenome and 15 lateral gene transfer events.</title>
        <authorList>
            <person name="Petersen C."/>
            <person name="Sorensen T."/>
            <person name="Nielsen M.R."/>
            <person name="Sondergaard T.E."/>
            <person name="Sorensen J.L."/>
            <person name="Fitzpatrick D.A."/>
            <person name="Frisvad J.C."/>
            <person name="Nielsen K.L."/>
        </authorList>
    </citation>
    <scope>NUCLEOTIDE SEQUENCE</scope>
    <source>
        <strain evidence="3">IBT 35675</strain>
    </source>
</reference>
<reference evidence="3" key="1">
    <citation type="submission" date="2022-12" db="EMBL/GenBank/DDBJ databases">
        <authorList>
            <person name="Petersen C."/>
        </authorList>
    </citation>
    <scope>NUCLEOTIDE SEQUENCE</scope>
    <source>
        <strain evidence="3">IBT 35675</strain>
    </source>
</reference>
<evidence type="ECO:0000256" key="1">
    <source>
        <dbReference type="SAM" id="Coils"/>
    </source>
</evidence>
<accession>A0A9W9V2R0</accession>
<feature type="domain" description="Grh/CP2 DB" evidence="2">
    <location>
        <begin position="1"/>
        <end position="75"/>
    </location>
</feature>
<proteinExistence type="predicted"/>
<dbReference type="PROSITE" id="PS51968">
    <property type="entry name" value="GRH_CP2_DB"/>
    <property type="match status" value="1"/>
</dbReference>
<gene>
    <name evidence="3" type="ORF">N7541_000624</name>
</gene>
<evidence type="ECO:0000313" key="3">
    <source>
        <dbReference type="EMBL" id="KAJ5366683.1"/>
    </source>
</evidence>
<evidence type="ECO:0000313" key="4">
    <source>
        <dbReference type="Proteomes" id="UP001148299"/>
    </source>
</evidence>
<keyword evidence="4" id="KW-1185">Reference proteome</keyword>
<dbReference type="InterPro" id="IPR007604">
    <property type="entry name" value="CP2"/>
</dbReference>
<dbReference type="EMBL" id="JAPZBR010000001">
    <property type="protein sequence ID" value="KAJ5366683.1"/>
    <property type="molecule type" value="Genomic_DNA"/>
</dbReference>
<comment type="caution">
    <text evidence="3">The sequence shown here is derived from an EMBL/GenBank/DDBJ whole genome shotgun (WGS) entry which is preliminary data.</text>
</comment>
<keyword evidence="1" id="KW-0175">Coiled coil</keyword>
<evidence type="ECO:0000259" key="2">
    <source>
        <dbReference type="PROSITE" id="PS51968"/>
    </source>
</evidence>
<name>A0A9W9V2R0_PENBR</name>
<feature type="coiled-coil region" evidence="1">
    <location>
        <begin position="17"/>
        <end position="44"/>
    </location>
</feature>
<organism evidence="3 4">
    <name type="scientific">Penicillium brevicompactum</name>
    <dbReference type="NCBI Taxonomy" id="5074"/>
    <lineage>
        <taxon>Eukaryota</taxon>
        <taxon>Fungi</taxon>
        <taxon>Dikarya</taxon>
        <taxon>Ascomycota</taxon>
        <taxon>Pezizomycotina</taxon>
        <taxon>Eurotiomycetes</taxon>
        <taxon>Eurotiomycetidae</taxon>
        <taxon>Eurotiales</taxon>
        <taxon>Aspergillaceae</taxon>
        <taxon>Penicillium</taxon>
    </lineage>
</organism>
<sequence>MELVYCNVRLLRDHGAERKASNDVEHAKKTIDKLQQQVSQIEVGCGFSKSERDSNFSVTEDDLQSKLARMQEMFSSTRSVSIFGLRGDQADDPDLYPIRLSGAVEYIESKNMGSLNMVIKSQEIRLRAWVLIQLIRPPLEIPPKPIACFYVRFSAMAKSAPPQDYYRAVYLSERTVRGLKIQISAKQIDPILLVRMMRCMSKKMACASWSTTTWSASFQKVKTWLPIFLKHVVQLAILPWRLN</sequence>